<dbReference type="PANTHER" id="PTHR16301:SF20">
    <property type="entry name" value="IMPACT FAMILY MEMBER YIGZ"/>
    <property type="match status" value="1"/>
</dbReference>
<protein>
    <submittedName>
        <fullName evidence="4">Uncharacterized protein, YigZ family</fullName>
    </submittedName>
</protein>
<dbReference type="PROSITE" id="PS00910">
    <property type="entry name" value="UPF0029"/>
    <property type="match status" value="1"/>
</dbReference>
<dbReference type="GO" id="GO:0017111">
    <property type="term" value="F:ribonucleoside triphosphate phosphatase activity"/>
    <property type="evidence" value="ECO:0007669"/>
    <property type="project" value="UniProtKB-ARBA"/>
</dbReference>
<dbReference type="PATRIC" id="fig|1393736.3.peg.2000"/>
<feature type="domain" description="Impact N-terminal" evidence="2">
    <location>
        <begin position="18"/>
        <end position="125"/>
    </location>
</feature>
<dbReference type="Proteomes" id="UP000023464">
    <property type="component" value="Unassembled WGS sequence"/>
</dbReference>
<dbReference type="NCBIfam" id="TIGR00257">
    <property type="entry name" value="IMPACT_YIGZ"/>
    <property type="match status" value="1"/>
</dbReference>
<keyword evidence="5" id="KW-1185">Reference proteome</keyword>
<dbReference type="InterPro" id="IPR015796">
    <property type="entry name" value="Impact_YigZ-like"/>
</dbReference>
<dbReference type="EMBL" id="JFGV01000024">
    <property type="protein sequence ID" value="EYU15528.1"/>
    <property type="molecule type" value="Genomic_DNA"/>
</dbReference>
<evidence type="ECO:0000259" key="2">
    <source>
        <dbReference type="Pfam" id="PF01205"/>
    </source>
</evidence>
<dbReference type="SUPFAM" id="SSF54211">
    <property type="entry name" value="Ribosomal protein S5 domain 2-like"/>
    <property type="match status" value="1"/>
</dbReference>
<dbReference type="AlphaFoldDB" id="A0A022PKQ1"/>
<dbReference type="Pfam" id="PF01205">
    <property type="entry name" value="Impact_N"/>
    <property type="match status" value="1"/>
</dbReference>
<dbReference type="InterPro" id="IPR020568">
    <property type="entry name" value="Ribosomal_Su5_D2-typ_SF"/>
</dbReference>
<dbReference type="Gene3D" id="3.30.230.30">
    <property type="entry name" value="Impact, N-terminal domain"/>
    <property type="match status" value="1"/>
</dbReference>
<feature type="domain" description="UPF0029" evidence="3">
    <location>
        <begin position="141"/>
        <end position="195"/>
    </location>
</feature>
<dbReference type="SUPFAM" id="SSF54980">
    <property type="entry name" value="EF-G C-terminal domain-like"/>
    <property type="match status" value="1"/>
</dbReference>
<evidence type="ECO:0000256" key="1">
    <source>
        <dbReference type="ARBA" id="ARBA00007665"/>
    </source>
</evidence>
<dbReference type="GO" id="GO:0032561">
    <property type="term" value="F:guanyl ribonucleotide binding"/>
    <property type="evidence" value="ECO:0007669"/>
    <property type="project" value="UniProtKB-ARBA"/>
</dbReference>
<dbReference type="NCBIfam" id="NF008600">
    <property type="entry name" value="PRK11568.1"/>
    <property type="match status" value="1"/>
</dbReference>
<dbReference type="InterPro" id="IPR020569">
    <property type="entry name" value="UPF0029_Impact_CS"/>
</dbReference>
<proteinExistence type="inferred from homology"/>
<dbReference type="GO" id="GO:0043168">
    <property type="term" value="F:anion binding"/>
    <property type="evidence" value="ECO:0007669"/>
    <property type="project" value="UniProtKB-ARBA"/>
</dbReference>
<dbReference type="InterPro" id="IPR023582">
    <property type="entry name" value="Impact"/>
</dbReference>
<evidence type="ECO:0000259" key="3">
    <source>
        <dbReference type="Pfam" id="PF09186"/>
    </source>
</evidence>
<evidence type="ECO:0000313" key="4">
    <source>
        <dbReference type="EMBL" id="EYU15528.1"/>
    </source>
</evidence>
<comment type="caution">
    <text evidence="4">The sequence shown here is derived from an EMBL/GenBank/DDBJ whole genome shotgun (WGS) entry which is preliminary data.</text>
</comment>
<dbReference type="InterPro" id="IPR001498">
    <property type="entry name" value="Impact_N"/>
</dbReference>
<dbReference type="RefSeq" id="WP_036778285.1">
    <property type="nucleotide sequence ID" value="NZ_CAWLTM010000091.1"/>
</dbReference>
<gene>
    <name evidence="4" type="ORF">BA1DRAFT_01971</name>
</gene>
<reference evidence="4 5" key="1">
    <citation type="submission" date="2014-03" db="EMBL/GenBank/DDBJ databases">
        <title>Draft Genome of Photorhabdus luminescens BA1, an Egyptian Isolate.</title>
        <authorList>
            <person name="Ghazal S."/>
            <person name="Hurst S.G.IV."/>
            <person name="Morris K."/>
            <person name="Thomas K."/>
            <person name="Tisa L.S."/>
        </authorList>
    </citation>
    <scope>NUCLEOTIDE SEQUENCE [LARGE SCALE GENOMIC DNA]</scope>
    <source>
        <strain evidence="4 5">BA1</strain>
    </source>
</reference>
<dbReference type="PANTHER" id="PTHR16301">
    <property type="entry name" value="IMPACT-RELATED"/>
    <property type="match status" value="1"/>
</dbReference>
<dbReference type="Pfam" id="PF09186">
    <property type="entry name" value="DUF1949"/>
    <property type="match status" value="1"/>
</dbReference>
<name>A0A022PKQ1_9GAMM</name>
<comment type="similarity">
    <text evidence="1">Belongs to the IMPACT family.</text>
</comment>
<dbReference type="InterPro" id="IPR036956">
    <property type="entry name" value="Impact_N_sf"/>
</dbReference>
<dbReference type="InterPro" id="IPR035647">
    <property type="entry name" value="EFG_III/V"/>
</dbReference>
<dbReference type="InterPro" id="IPR015269">
    <property type="entry name" value="UPF0029_Impact_C"/>
</dbReference>
<dbReference type="Gene3D" id="3.30.70.240">
    <property type="match status" value="1"/>
</dbReference>
<dbReference type="GO" id="GO:0006446">
    <property type="term" value="P:regulation of translational initiation"/>
    <property type="evidence" value="ECO:0007669"/>
    <property type="project" value="TreeGrafter"/>
</dbReference>
<dbReference type="GO" id="GO:0005737">
    <property type="term" value="C:cytoplasm"/>
    <property type="evidence" value="ECO:0007669"/>
    <property type="project" value="TreeGrafter"/>
</dbReference>
<accession>A0A022PKQ1</accession>
<evidence type="ECO:0000313" key="5">
    <source>
        <dbReference type="Proteomes" id="UP000023464"/>
    </source>
</evidence>
<sequence length="203" mass="22155">MKPYLIPAASVSFTEEIKKSRFITLLKHTCGVDEAKEFIQQIKAQYPDARHHCWAFVAGAPDDSQQLGFSDDGEPSGTAGKPMLSQLMGNNIGEITAVVVRYFGGIKLGTGGLVRAYGSGVQQALKLLETKYKVPQKLCSLQCEYAHISMIEQLLQKSSGQIISSEYAENVTLRISLPTTLVGEVGDKLRDLSRGVLHLTPDL</sequence>
<organism evidence="4 5">
    <name type="scientific">Photorhabdus aegyptia</name>
    <dbReference type="NCBI Taxonomy" id="2805098"/>
    <lineage>
        <taxon>Bacteria</taxon>
        <taxon>Pseudomonadati</taxon>
        <taxon>Pseudomonadota</taxon>
        <taxon>Gammaproteobacteria</taxon>
        <taxon>Enterobacterales</taxon>
        <taxon>Morganellaceae</taxon>
        <taxon>Photorhabdus</taxon>
    </lineage>
</organism>